<comment type="similarity">
    <text evidence="2 12">Belongs to the two pore domain potassium channel (TC 1.A.1.8) family.</text>
</comment>
<keyword evidence="4" id="KW-0633">Potassium transport</keyword>
<dbReference type="GO" id="GO:0022841">
    <property type="term" value="F:potassium ion leak channel activity"/>
    <property type="evidence" value="ECO:0007669"/>
    <property type="project" value="TreeGrafter"/>
</dbReference>
<evidence type="ECO:0000313" key="16">
    <source>
        <dbReference type="Proteomes" id="UP000594262"/>
    </source>
</evidence>
<feature type="transmembrane region" description="Helical" evidence="13">
    <location>
        <begin position="246"/>
        <end position="269"/>
    </location>
</feature>
<evidence type="ECO:0000256" key="5">
    <source>
        <dbReference type="ARBA" id="ARBA00022692"/>
    </source>
</evidence>
<protein>
    <recommendedName>
        <fullName evidence="14">Potassium channel domain-containing protein</fullName>
    </recommendedName>
</protein>
<evidence type="ECO:0000313" key="15">
    <source>
        <dbReference type="EnsemblMetazoa" id="CLYHEMP011262.1"/>
    </source>
</evidence>
<feature type="transmembrane region" description="Helical" evidence="13">
    <location>
        <begin position="119"/>
        <end position="140"/>
    </location>
</feature>
<dbReference type="Pfam" id="PF07885">
    <property type="entry name" value="Ion_trans_2"/>
    <property type="match status" value="2"/>
</dbReference>
<reference evidence="15" key="1">
    <citation type="submission" date="2021-01" db="UniProtKB">
        <authorList>
            <consortium name="EnsemblMetazoa"/>
        </authorList>
    </citation>
    <scope>IDENTIFICATION</scope>
</reference>
<dbReference type="EnsemblMetazoa" id="CLYHEMT011262.1">
    <property type="protein sequence ID" value="CLYHEMP011262.1"/>
    <property type="gene ID" value="CLYHEMG011262"/>
</dbReference>
<dbReference type="InterPro" id="IPR003092">
    <property type="entry name" value="2pore_dom_K_chnl_TASK"/>
</dbReference>
<dbReference type="Proteomes" id="UP000594262">
    <property type="component" value="Unplaced"/>
</dbReference>
<evidence type="ECO:0000259" key="14">
    <source>
        <dbReference type="Pfam" id="PF07885"/>
    </source>
</evidence>
<evidence type="ECO:0000256" key="13">
    <source>
        <dbReference type="SAM" id="Phobius"/>
    </source>
</evidence>
<comment type="subcellular location">
    <subcellularLocation>
        <location evidence="1">Membrane</location>
        <topology evidence="1">Multi-pass membrane protein</topology>
    </subcellularLocation>
</comment>
<keyword evidence="10 13" id="KW-0472">Membrane</keyword>
<keyword evidence="9 12" id="KW-0406">Ion transport</keyword>
<dbReference type="AlphaFoldDB" id="A0A7M5V4N6"/>
<feature type="domain" description="Potassium channel" evidence="14">
    <location>
        <begin position="191"/>
        <end position="276"/>
    </location>
</feature>
<evidence type="ECO:0000256" key="6">
    <source>
        <dbReference type="ARBA" id="ARBA00022826"/>
    </source>
</evidence>
<dbReference type="InterPro" id="IPR013099">
    <property type="entry name" value="K_chnl_dom"/>
</dbReference>
<sequence>MGVFFINWITQLPGPTKNLLLRTAIFLAYLLLGAVIFKTLESTQGAKEQNHFRIRKRLFQQTYGINDTVFEDFVEEVRRAVDDGYFDVEFDRWSFFGSVFFTATVLTTIGFGHMAPRTFAGRLFCIFYALFGIPLTGLMLKSFGEKLVSAIDTIGRIIKDKLRKKKKSALDRDGEKTQVALFTTVTLFMIMISMLLLLAGVAMKYEGWSFFEGCYFGFVTLSTIGFGDLVPTTPRQGFNGASHAHVALFIVMTGIYITLGLSVVSSVLVSLSRMLEDKTDWEFVSLREDYDDGDDYETFHENETLIEK</sequence>
<dbReference type="PANTHER" id="PTHR11003">
    <property type="entry name" value="POTASSIUM CHANNEL, SUBFAMILY K"/>
    <property type="match status" value="1"/>
</dbReference>
<evidence type="ECO:0000256" key="12">
    <source>
        <dbReference type="RuleBase" id="RU003857"/>
    </source>
</evidence>
<keyword evidence="6" id="KW-0631">Potassium channel</keyword>
<dbReference type="GeneID" id="136803756"/>
<dbReference type="OrthoDB" id="297496at2759"/>
<accession>A0A7M5V4N6</accession>
<feature type="transmembrane region" description="Helical" evidence="13">
    <location>
        <begin position="19"/>
        <end position="37"/>
    </location>
</feature>
<keyword evidence="3 12" id="KW-0813">Transport</keyword>
<keyword evidence="11 12" id="KW-0407">Ion channel</keyword>
<proteinExistence type="inferred from homology"/>
<evidence type="ECO:0000256" key="3">
    <source>
        <dbReference type="ARBA" id="ARBA00022448"/>
    </source>
</evidence>
<feature type="transmembrane region" description="Helical" evidence="13">
    <location>
        <begin position="179"/>
        <end position="201"/>
    </location>
</feature>
<feature type="transmembrane region" description="Helical" evidence="13">
    <location>
        <begin position="93"/>
        <end position="112"/>
    </location>
</feature>
<evidence type="ECO:0000256" key="1">
    <source>
        <dbReference type="ARBA" id="ARBA00004141"/>
    </source>
</evidence>
<evidence type="ECO:0000256" key="10">
    <source>
        <dbReference type="ARBA" id="ARBA00023136"/>
    </source>
</evidence>
<evidence type="ECO:0000256" key="2">
    <source>
        <dbReference type="ARBA" id="ARBA00006666"/>
    </source>
</evidence>
<dbReference type="GO" id="GO:0005886">
    <property type="term" value="C:plasma membrane"/>
    <property type="evidence" value="ECO:0007669"/>
    <property type="project" value="TreeGrafter"/>
</dbReference>
<evidence type="ECO:0000256" key="7">
    <source>
        <dbReference type="ARBA" id="ARBA00022958"/>
    </source>
</evidence>
<dbReference type="RefSeq" id="XP_066916580.1">
    <property type="nucleotide sequence ID" value="XM_067060479.1"/>
</dbReference>
<dbReference type="PANTHER" id="PTHR11003:SF345">
    <property type="entry name" value="TWIK FAMILY OF POTASSIUM CHANNELS PROTEIN 18"/>
    <property type="match status" value="1"/>
</dbReference>
<dbReference type="Gene3D" id="1.10.287.70">
    <property type="match status" value="1"/>
</dbReference>
<keyword evidence="5 12" id="KW-0812">Transmembrane</keyword>
<dbReference type="PRINTS" id="PR01333">
    <property type="entry name" value="2POREKCHANEL"/>
</dbReference>
<organism evidence="15 16">
    <name type="scientific">Clytia hemisphaerica</name>
    <dbReference type="NCBI Taxonomy" id="252671"/>
    <lineage>
        <taxon>Eukaryota</taxon>
        <taxon>Metazoa</taxon>
        <taxon>Cnidaria</taxon>
        <taxon>Hydrozoa</taxon>
        <taxon>Hydroidolina</taxon>
        <taxon>Leptothecata</taxon>
        <taxon>Obeliida</taxon>
        <taxon>Clytiidae</taxon>
        <taxon>Clytia</taxon>
    </lineage>
</organism>
<dbReference type="SUPFAM" id="SSF81324">
    <property type="entry name" value="Voltage-gated potassium channels"/>
    <property type="match status" value="2"/>
</dbReference>
<name>A0A7M5V4N6_9CNID</name>
<evidence type="ECO:0000256" key="9">
    <source>
        <dbReference type="ARBA" id="ARBA00023065"/>
    </source>
</evidence>
<evidence type="ECO:0000256" key="11">
    <source>
        <dbReference type="ARBA" id="ARBA00023303"/>
    </source>
</evidence>
<feature type="transmembrane region" description="Helical" evidence="13">
    <location>
        <begin position="208"/>
        <end position="226"/>
    </location>
</feature>
<keyword evidence="8 13" id="KW-1133">Transmembrane helix</keyword>
<keyword evidence="16" id="KW-1185">Reference proteome</keyword>
<keyword evidence="7" id="KW-0630">Potassium</keyword>
<dbReference type="GO" id="GO:0030322">
    <property type="term" value="P:stabilization of membrane potential"/>
    <property type="evidence" value="ECO:0007669"/>
    <property type="project" value="TreeGrafter"/>
</dbReference>
<feature type="domain" description="Potassium channel" evidence="14">
    <location>
        <begin position="90"/>
        <end position="148"/>
    </location>
</feature>
<dbReference type="InterPro" id="IPR003280">
    <property type="entry name" value="2pore_dom_K_chnl"/>
</dbReference>
<evidence type="ECO:0000256" key="8">
    <source>
        <dbReference type="ARBA" id="ARBA00022989"/>
    </source>
</evidence>
<evidence type="ECO:0000256" key="4">
    <source>
        <dbReference type="ARBA" id="ARBA00022538"/>
    </source>
</evidence>
<dbReference type="GO" id="GO:0015271">
    <property type="term" value="F:outward rectifier potassium channel activity"/>
    <property type="evidence" value="ECO:0007669"/>
    <property type="project" value="TreeGrafter"/>
</dbReference>
<dbReference type="PRINTS" id="PR01095">
    <property type="entry name" value="TASKCHANNEL"/>
</dbReference>